<dbReference type="PANTHER" id="PTHR34512:SF30">
    <property type="entry name" value="OUTER MEMBRANE PROTEIN ASSEMBLY FACTOR BAMB"/>
    <property type="match status" value="1"/>
</dbReference>
<keyword evidence="3" id="KW-1185">Reference proteome</keyword>
<dbReference type="Proteomes" id="UP000019753">
    <property type="component" value="Unassembled WGS sequence"/>
</dbReference>
<proteinExistence type="predicted"/>
<name>A0A021VQS5_9CELL</name>
<dbReference type="OrthoDB" id="4819966at2"/>
<evidence type="ECO:0000313" key="3">
    <source>
        <dbReference type="Proteomes" id="UP000019753"/>
    </source>
</evidence>
<organism evidence="2 3">
    <name type="scientific">Actinotalea ferrariae CF5-4</name>
    <dbReference type="NCBI Taxonomy" id="948458"/>
    <lineage>
        <taxon>Bacteria</taxon>
        <taxon>Bacillati</taxon>
        <taxon>Actinomycetota</taxon>
        <taxon>Actinomycetes</taxon>
        <taxon>Micrococcales</taxon>
        <taxon>Cellulomonadaceae</taxon>
        <taxon>Actinotalea</taxon>
    </lineage>
</organism>
<feature type="domain" description="Pyrrolo-quinoline quinone repeat" evidence="1">
    <location>
        <begin position="279"/>
        <end position="409"/>
    </location>
</feature>
<dbReference type="EMBL" id="AXCW01000091">
    <property type="protein sequence ID" value="EYR63478.1"/>
    <property type="molecule type" value="Genomic_DNA"/>
</dbReference>
<dbReference type="AlphaFoldDB" id="A0A021VQS5"/>
<gene>
    <name evidence="2" type="ORF">N866_20300</name>
</gene>
<dbReference type="InterPro" id="IPR011047">
    <property type="entry name" value="Quinoprotein_ADH-like_sf"/>
</dbReference>
<evidence type="ECO:0000259" key="1">
    <source>
        <dbReference type="Pfam" id="PF13360"/>
    </source>
</evidence>
<dbReference type="PANTHER" id="PTHR34512">
    <property type="entry name" value="CELL SURFACE PROTEIN"/>
    <property type="match status" value="1"/>
</dbReference>
<feature type="non-terminal residue" evidence="2">
    <location>
        <position position="1"/>
    </location>
</feature>
<dbReference type="RefSeq" id="WP_034225839.1">
    <property type="nucleotide sequence ID" value="NZ_AXCW01000091.1"/>
</dbReference>
<dbReference type="Gene3D" id="2.140.10.10">
    <property type="entry name" value="Quinoprotein alcohol dehydrogenase-like superfamily"/>
    <property type="match status" value="1"/>
</dbReference>
<dbReference type="InterPro" id="IPR002372">
    <property type="entry name" value="PQQ_rpt_dom"/>
</dbReference>
<reference evidence="2 3" key="1">
    <citation type="submission" date="2014-01" db="EMBL/GenBank/DDBJ databases">
        <title>Actinotalea ferrariae CF5-4.</title>
        <authorList>
            <person name="Chen F."/>
            <person name="Li Y."/>
            <person name="Wang G."/>
        </authorList>
    </citation>
    <scope>NUCLEOTIDE SEQUENCE [LARGE SCALE GENOMIC DNA]</scope>
    <source>
        <strain evidence="2 3">CF5-4</strain>
    </source>
</reference>
<comment type="caution">
    <text evidence="2">The sequence shown here is derived from an EMBL/GenBank/DDBJ whole genome shotgun (WGS) entry which is preliminary data.</text>
</comment>
<dbReference type="Gene3D" id="2.130.10.10">
    <property type="entry name" value="YVTN repeat-like/Quinoprotein amine dehydrogenase"/>
    <property type="match status" value="1"/>
</dbReference>
<dbReference type="Pfam" id="PF13360">
    <property type="entry name" value="PQQ_2"/>
    <property type="match status" value="1"/>
</dbReference>
<protein>
    <recommendedName>
        <fullName evidence="1">Pyrrolo-quinoline quinone repeat domain-containing protein</fullName>
    </recommendedName>
</protein>
<evidence type="ECO:0000313" key="2">
    <source>
        <dbReference type="EMBL" id="EYR63478.1"/>
    </source>
</evidence>
<dbReference type="InterPro" id="IPR015943">
    <property type="entry name" value="WD40/YVTN_repeat-like_dom_sf"/>
</dbReference>
<sequence length="427" mass="43975">QARQQAVVAAALEASPGLLRPVHAAPSELWHLPGTWVAGTGERDVLVATPDGLLQGVEPETGRVRWGVDGPPPGGSSWCTVLHRTPDGTGITRTATGTRPAALALCEEGTWAAGLDGSRIRLTLARTLDPATGAVLAERALGGGLLVSDVVDGDLLHASADQAGFVSVARWDPWTGEPRWAFRSDRRITDRRSNGVQVHHGAGTLSFVGSSTLTLDLGSGRQVDRPGDTPPADAVVGYLADGAAVLAGARDGGTTTRVLAPDGTLRYTTEGAPLLPSLRVGSAAGVLLVRATDGGVRAVEAATGAPLWRERPSGRGPDRAADLSVLAEVDATVVLTDAVEAWGVDLRTGRPAWRHALADVARLQPLTDGAVVVLPVQDGTPSGSLLAVEVRSGAELWRTPLAPGTKGVRPAHGLLLVESEDGITALG</sequence>
<dbReference type="SUPFAM" id="SSF50998">
    <property type="entry name" value="Quinoprotein alcohol dehydrogenase-like"/>
    <property type="match status" value="1"/>
</dbReference>
<accession>A0A021VQS5</accession>